<gene>
    <name evidence="8" type="ORF">HXM93_06015</name>
</gene>
<organism evidence="8 9">
    <name type="scientific">Oribacterium parvum</name>
    <dbReference type="NCBI Taxonomy" id="1501329"/>
    <lineage>
        <taxon>Bacteria</taxon>
        <taxon>Bacillati</taxon>
        <taxon>Bacillota</taxon>
        <taxon>Clostridia</taxon>
        <taxon>Lachnospirales</taxon>
        <taxon>Lachnospiraceae</taxon>
        <taxon>Oribacterium</taxon>
    </lineage>
</organism>
<feature type="transmembrane region" description="Helical" evidence="7">
    <location>
        <begin position="117"/>
        <end position="134"/>
    </location>
</feature>
<proteinExistence type="inferred from homology"/>
<dbReference type="InterPro" id="IPR006043">
    <property type="entry name" value="NCS2"/>
</dbReference>
<evidence type="ECO:0000256" key="4">
    <source>
        <dbReference type="ARBA" id="ARBA00022692"/>
    </source>
</evidence>
<feature type="non-terminal residue" evidence="8">
    <location>
        <position position="1"/>
    </location>
</feature>
<name>A0A930DSL3_9FIRM</name>
<keyword evidence="6 7" id="KW-0472">Membrane</keyword>
<keyword evidence="5 7" id="KW-1133">Transmembrane helix</keyword>
<feature type="transmembrane region" description="Helical" evidence="7">
    <location>
        <begin position="81"/>
        <end position="105"/>
    </location>
</feature>
<dbReference type="GO" id="GO:0005345">
    <property type="term" value="F:purine nucleobase transmembrane transporter activity"/>
    <property type="evidence" value="ECO:0007669"/>
    <property type="project" value="TreeGrafter"/>
</dbReference>
<comment type="caution">
    <text evidence="8">The sequence shown here is derived from an EMBL/GenBank/DDBJ whole genome shotgun (WGS) entry which is preliminary data.</text>
</comment>
<dbReference type="Pfam" id="PF00860">
    <property type="entry name" value="Xan_ur_permease"/>
    <property type="match status" value="1"/>
</dbReference>
<comment type="subcellular location">
    <subcellularLocation>
        <location evidence="1">Endomembrane system</location>
        <topology evidence="1">Multi-pass membrane protein</topology>
    </subcellularLocation>
</comment>
<sequence>LGTSTITTFAESASGIAEGGRSGLTSLVTAGLFLVSLFLSPIFLAIPSFATAPALIVVGFFMMQQVTKIDWEDMVKAIPAFICICAMGFTYSISEGIAFGIISYTVLHLFTGKSKELTPLMYVLSLIFILKYIML</sequence>
<reference evidence="8" key="1">
    <citation type="submission" date="2020-04" db="EMBL/GenBank/DDBJ databases">
        <title>Deep metagenomics examines the oral microbiome during advanced dental caries in children, revealing novel taxa and co-occurrences with host molecules.</title>
        <authorList>
            <person name="Baker J.L."/>
            <person name="Morton J.T."/>
            <person name="Dinis M."/>
            <person name="Alvarez R."/>
            <person name="Tran N.C."/>
            <person name="Knight R."/>
            <person name="Edlund A."/>
        </authorList>
    </citation>
    <scope>NUCLEOTIDE SEQUENCE</scope>
    <source>
        <strain evidence="8">JCVI_24_bin.2</strain>
    </source>
</reference>
<dbReference type="EMBL" id="JABZRD010000354">
    <property type="protein sequence ID" value="MBF1284068.1"/>
    <property type="molecule type" value="Genomic_DNA"/>
</dbReference>
<dbReference type="Proteomes" id="UP000709351">
    <property type="component" value="Unassembled WGS sequence"/>
</dbReference>
<keyword evidence="4 7" id="KW-0812">Transmembrane</keyword>
<keyword evidence="3" id="KW-0813">Transport</keyword>
<evidence type="ECO:0000313" key="8">
    <source>
        <dbReference type="EMBL" id="MBF1284068.1"/>
    </source>
</evidence>
<evidence type="ECO:0000256" key="6">
    <source>
        <dbReference type="ARBA" id="ARBA00023136"/>
    </source>
</evidence>
<dbReference type="GO" id="GO:0005886">
    <property type="term" value="C:plasma membrane"/>
    <property type="evidence" value="ECO:0007669"/>
    <property type="project" value="TreeGrafter"/>
</dbReference>
<evidence type="ECO:0000256" key="5">
    <source>
        <dbReference type="ARBA" id="ARBA00022989"/>
    </source>
</evidence>
<evidence type="ECO:0000256" key="2">
    <source>
        <dbReference type="ARBA" id="ARBA00005697"/>
    </source>
</evidence>
<dbReference type="AlphaFoldDB" id="A0A930DSL3"/>
<dbReference type="PANTHER" id="PTHR43337">
    <property type="entry name" value="XANTHINE/URACIL PERMEASE C887.17-RELATED"/>
    <property type="match status" value="1"/>
</dbReference>
<evidence type="ECO:0000256" key="7">
    <source>
        <dbReference type="SAM" id="Phobius"/>
    </source>
</evidence>
<evidence type="ECO:0000256" key="3">
    <source>
        <dbReference type="ARBA" id="ARBA00022448"/>
    </source>
</evidence>
<protein>
    <submittedName>
        <fullName evidence="8">NCS2 family permease</fullName>
    </submittedName>
</protein>
<feature type="transmembrane region" description="Helical" evidence="7">
    <location>
        <begin position="32"/>
        <end position="61"/>
    </location>
</feature>
<dbReference type="GO" id="GO:0012505">
    <property type="term" value="C:endomembrane system"/>
    <property type="evidence" value="ECO:0007669"/>
    <property type="project" value="UniProtKB-SubCell"/>
</dbReference>
<evidence type="ECO:0000313" key="9">
    <source>
        <dbReference type="Proteomes" id="UP000709351"/>
    </source>
</evidence>
<comment type="similarity">
    <text evidence="2">Belongs to the nucleobase:cation symporter-2 (NCS2) (TC 2.A.40) family. Azg-like subfamily.</text>
</comment>
<evidence type="ECO:0000256" key="1">
    <source>
        <dbReference type="ARBA" id="ARBA00004127"/>
    </source>
</evidence>
<accession>A0A930DSL3</accession>
<dbReference type="PANTHER" id="PTHR43337:SF1">
    <property type="entry name" value="XANTHINE_URACIL PERMEASE C887.17-RELATED"/>
    <property type="match status" value="1"/>
</dbReference>
<dbReference type="InterPro" id="IPR045018">
    <property type="entry name" value="Azg-like"/>
</dbReference>